<dbReference type="Pfam" id="PF04250">
    <property type="entry name" value="DUF429"/>
    <property type="match status" value="1"/>
</dbReference>
<dbReference type="InterPro" id="IPR007362">
    <property type="entry name" value="DUF429"/>
</dbReference>
<evidence type="ECO:0000313" key="1">
    <source>
        <dbReference type="EMBL" id="CAB4865825.1"/>
    </source>
</evidence>
<proteinExistence type="predicted"/>
<organism evidence="1">
    <name type="scientific">freshwater metagenome</name>
    <dbReference type="NCBI Taxonomy" id="449393"/>
    <lineage>
        <taxon>unclassified sequences</taxon>
        <taxon>metagenomes</taxon>
        <taxon>ecological metagenomes</taxon>
    </lineage>
</organism>
<dbReference type="EMBL" id="CAFBLU010000005">
    <property type="protein sequence ID" value="CAB4865825.1"/>
    <property type="molecule type" value="Genomic_DNA"/>
</dbReference>
<dbReference type="AlphaFoldDB" id="A0A6J7DA54"/>
<accession>A0A6J7DA54</accession>
<reference evidence="1" key="1">
    <citation type="submission" date="2020-05" db="EMBL/GenBank/DDBJ databases">
        <authorList>
            <person name="Chiriac C."/>
            <person name="Salcher M."/>
            <person name="Ghai R."/>
            <person name="Kavagutti S V."/>
        </authorList>
    </citation>
    <scope>NUCLEOTIDE SEQUENCE</scope>
</reference>
<gene>
    <name evidence="1" type="ORF">UFOPK3444_00443</name>
</gene>
<name>A0A6J7DA54_9ZZZZ</name>
<sequence length="274" mass="29051">MGKSEFTYTLGFDLASKPKTTGFCSIRWGGDGPLLSQLCVGETAEGIELHDKFISNGIKGLYGGFDDGPITKVGIDAPLGWPQPFVEAIAAYHAGDQWPLPLDFPRAPFERRETDRFVKEQTGKTALSVSTDRIAYPAMRAAVILSDLAAALGPDKVARDGSGLTCEVYPAAALLIWAPEQGGAGSEQGSYKKVGSIRVRLAEILKDGLGLSDPDGLLALCEESDDCLDALLSALVARAVETDATLTPPSDQAHRLALTEGWIHLPCGPLGALR</sequence>
<protein>
    <submittedName>
        <fullName evidence="1">Unannotated protein</fullName>
    </submittedName>
</protein>